<dbReference type="FunFam" id="1.10.630.10:FF:000126">
    <property type="entry name" value="Predicted protein"/>
    <property type="match status" value="1"/>
</dbReference>
<keyword evidence="14" id="KW-1185">Reference proteome</keyword>
<keyword evidence="4 12" id="KW-0349">Heme</keyword>
<sequence length="205" mass="23830">MYEVFGGGSETTATDIEWAMVELMRNPRIMKKAQVEIRRSLKGKKEVDEKEIKQLNFLHAIVHKTLRLRPLRPLLIRESREQCEINGYELPNKTRVLINVWAVGRDPNCWTNADCFKPERFLGSSITYTSTNFEYIPFGASKRMCLGISYAIATIEIVLAQLLYHFDWELPSGMKVKELNMTETYRVSARRRDDFYSIATPAQQE</sequence>
<dbReference type="PRINTS" id="PR00463">
    <property type="entry name" value="EP450I"/>
</dbReference>
<evidence type="ECO:0000256" key="9">
    <source>
        <dbReference type="ARBA" id="ARBA00023004"/>
    </source>
</evidence>
<feature type="binding site" description="axial binding residue" evidence="12">
    <location>
        <position position="145"/>
    </location>
    <ligand>
        <name>heme</name>
        <dbReference type="ChEBI" id="CHEBI:30413"/>
    </ligand>
    <ligandPart>
        <name>Fe</name>
        <dbReference type="ChEBI" id="CHEBI:18248"/>
    </ligandPart>
</feature>
<dbReference type="AlphaFoldDB" id="A0ABC8TB85"/>
<evidence type="ECO:0000256" key="11">
    <source>
        <dbReference type="ARBA" id="ARBA00023136"/>
    </source>
</evidence>
<dbReference type="Pfam" id="PF00067">
    <property type="entry name" value="p450"/>
    <property type="match status" value="1"/>
</dbReference>
<evidence type="ECO:0000256" key="12">
    <source>
        <dbReference type="PIRSR" id="PIRSR602401-1"/>
    </source>
</evidence>
<evidence type="ECO:0000256" key="7">
    <source>
        <dbReference type="ARBA" id="ARBA00022989"/>
    </source>
</evidence>
<comment type="cofactor">
    <cofactor evidence="1 12">
        <name>heme</name>
        <dbReference type="ChEBI" id="CHEBI:30413"/>
    </cofactor>
</comment>
<evidence type="ECO:0000256" key="4">
    <source>
        <dbReference type="ARBA" id="ARBA00022617"/>
    </source>
</evidence>
<dbReference type="InterPro" id="IPR052306">
    <property type="entry name" value="CYP450_71D"/>
</dbReference>
<evidence type="ECO:0000256" key="1">
    <source>
        <dbReference type="ARBA" id="ARBA00001971"/>
    </source>
</evidence>
<keyword evidence="6 12" id="KW-0479">Metal-binding</keyword>
<evidence type="ECO:0000256" key="2">
    <source>
        <dbReference type="ARBA" id="ARBA00004167"/>
    </source>
</evidence>
<dbReference type="GO" id="GO:0016020">
    <property type="term" value="C:membrane"/>
    <property type="evidence" value="ECO:0007669"/>
    <property type="project" value="UniProtKB-SubCell"/>
</dbReference>
<reference evidence="13 14" key="1">
    <citation type="submission" date="2024-02" db="EMBL/GenBank/DDBJ databases">
        <authorList>
            <person name="Vignale AGUSTIN F."/>
            <person name="Sosa J E."/>
            <person name="Modenutti C."/>
        </authorList>
    </citation>
    <scope>NUCLEOTIDE SEQUENCE [LARGE SCALE GENOMIC DNA]</scope>
</reference>
<dbReference type="GO" id="GO:0046872">
    <property type="term" value="F:metal ion binding"/>
    <property type="evidence" value="ECO:0007669"/>
    <property type="project" value="UniProtKB-KW"/>
</dbReference>
<dbReference type="Proteomes" id="UP001642360">
    <property type="component" value="Unassembled WGS sequence"/>
</dbReference>
<dbReference type="InterPro" id="IPR036396">
    <property type="entry name" value="Cyt_P450_sf"/>
</dbReference>
<keyword evidence="11" id="KW-0472">Membrane</keyword>
<evidence type="ECO:0000256" key="6">
    <source>
        <dbReference type="ARBA" id="ARBA00022723"/>
    </source>
</evidence>
<comment type="similarity">
    <text evidence="3">Belongs to the cytochrome P450 family.</text>
</comment>
<keyword evidence="10" id="KW-0503">Monooxygenase</keyword>
<dbReference type="EMBL" id="CAUOFW020004602">
    <property type="protein sequence ID" value="CAK9166376.1"/>
    <property type="molecule type" value="Genomic_DNA"/>
</dbReference>
<dbReference type="GO" id="GO:0016705">
    <property type="term" value="F:oxidoreductase activity, acting on paired donors, with incorporation or reduction of molecular oxygen"/>
    <property type="evidence" value="ECO:0007669"/>
    <property type="project" value="UniProtKB-ARBA"/>
</dbReference>
<evidence type="ECO:0000256" key="5">
    <source>
        <dbReference type="ARBA" id="ARBA00022692"/>
    </source>
</evidence>
<comment type="subcellular location">
    <subcellularLocation>
        <location evidence="2">Membrane</location>
        <topology evidence="2">Single-pass membrane protein</topology>
    </subcellularLocation>
</comment>
<dbReference type="GO" id="GO:0004497">
    <property type="term" value="F:monooxygenase activity"/>
    <property type="evidence" value="ECO:0007669"/>
    <property type="project" value="UniProtKB-KW"/>
</dbReference>
<evidence type="ECO:0000313" key="14">
    <source>
        <dbReference type="Proteomes" id="UP001642360"/>
    </source>
</evidence>
<protein>
    <recommendedName>
        <fullName evidence="15">Cytochrome P450</fullName>
    </recommendedName>
</protein>
<evidence type="ECO:0000256" key="8">
    <source>
        <dbReference type="ARBA" id="ARBA00023002"/>
    </source>
</evidence>
<name>A0ABC8TB85_9AQUA</name>
<keyword evidence="7" id="KW-1133">Transmembrane helix</keyword>
<dbReference type="Gene3D" id="1.10.630.10">
    <property type="entry name" value="Cytochrome P450"/>
    <property type="match status" value="1"/>
</dbReference>
<keyword evidence="9 12" id="KW-0408">Iron</keyword>
<evidence type="ECO:0000256" key="10">
    <source>
        <dbReference type="ARBA" id="ARBA00023033"/>
    </source>
</evidence>
<keyword evidence="8" id="KW-0560">Oxidoreductase</keyword>
<dbReference type="InterPro" id="IPR001128">
    <property type="entry name" value="Cyt_P450"/>
</dbReference>
<dbReference type="PRINTS" id="PR00385">
    <property type="entry name" value="P450"/>
</dbReference>
<comment type="caution">
    <text evidence="13">The sequence shown here is derived from an EMBL/GenBank/DDBJ whole genome shotgun (WGS) entry which is preliminary data.</text>
</comment>
<dbReference type="InterPro" id="IPR002401">
    <property type="entry name" value="Cyt_P450_E_grp-I"/>
</dbReference>
<evidence type="ECO:0000313" key="13">
    <source>
        <dbReference type="EMBL" id="CAK9166376.1"/>
    </source>
</evidence>
<keyword evidence="5" id="KW-0812">Transmembrane</keyword>
<proteinExistence type="inferred from homology"/>
<dbReference type="SUPFAM" id="SSF48264">
    <property type="entry name" value="Cytochrome P450"/>
    <property type="match status" value="1"/>
</dbReference>
<accession>A0ABC8TB85</accession>
<gene>
    <name evidence="13" type="ORF">ILEXP_LOCUS35593</name>
</gene>
<dbReference type="PANTHER" id="PTHR47953:SF19">
    <property type="entry name" value="OS06G0641600 PROTEIN"/>
    <property type="match status" value="1"/>
</dbReference>
<organism evidence="13 14">
    <name type="scientific">Ilex paraguariensis</name>
    <name type="common">yerba mate</name>
    <dbReference type="NCBI Taxonomy" id="185542"/>
    <lineage>
        <taxon>Eukaryota</taxon>
        <taxon>Viridiplantae</taxon>
        <taxon>Streptophyta</taxon>
        <taxon>Embryophyta</taxon>
        <taxon>Tracheophyta</taxon>
        <taxon>Spermatophyta</taxon>
        <taxon>Magnoliopsida</taxon>
        <taxon>eudicotyledons</taxon>
        <taxon>Gunneridae</taxon>
        <taxon>Pentapetalae</taxon>
        <taxon>asterids</taxon>
        <taxon>campanulids</taxon>
        <taxon>Aquifoliales</taxon>
        <taxon>Aquifoliaceae</taxon>
        <taxon>Ilex</taxon>
    </lineage>
</organism>
<evidence type="ECO:0000256" key="3">
    <source>
        <dbReference type="ARBA" id="ARBA00010617"/>
    </source>
</evidence>
<evidence type="ECO:0008006" key="15">
    <source>
        <dbReference type="Google" id="ProtNLM"/>
    </source>
</evidence>
<dbReference type="PANTHER" id="PTHR47953">
    <property type="entry name" value="OS08G0105600 PROTEIN"/>
    <property type="match status" value="1"/>
</dbReference>